<evidence type="ECO:0000256" key="3">
    <source>
        <dbReference type="ARBA" id="ARBA00023163"/>
    </source>
</evidence>
<dbReference type="Proteomes" id="UP000221394">
    <property type="component" value="Unassembled WGS sequence"/>
</dbReference>
<dbReference type="SUPFAM" id="SSF48008">
    <property type="entry name" value="GntR ligand-binding domain-like"/>
    <property type="match status" value="1"/>
</dbReference>
<keyword evidence="2 5" id="KW-0238">DNA-binding</keyword>
<dbReference type="Gene3D" id="1.10.10.10">
    <property type="entry name" value="Winged helix-like DNA-binding domain superfamily/Winged helix DNA-binding domain"/>
    <property type="match status" value="1"/>
</dbReference>
<dbReference type="PROSITE" id="PS50949">
    <property type="entry name" value="HTH_GNTR"/>
    <property type="match status" value="1"/>
</dbReference>
<dbReference type="InterPro" id="IPR011711">
    <property type="entry name" value="GntR_C"/>
</dbReference>
<dbReference type="PANTHER" id="PTHR43537:SF24">
    <property type="entry name" value="GLUCONATE OPERON TRANSCRIPTIONAL REPRESSOR"/>
    <property type="match status" value="1"/>
</dbReference>
<dbReference type="AlphaFoldDB" id="A0A2A9EEM4"/>
<keyword evidence="1" id="KW-0805">Transcription regulation</keyword>
<dbReference type="CDD" id="cd07377">
    <property type="entry name" value="WHTH_GntR"/>
    <property type="match status" value="1"/>
</dbReference>
<name>A0A2A9EEM4_9MICO</name>
<keyword evidence="6" id="KW-1185">Reference proteome</keyword>
<evidence type="ECO:0000259" key="4">
    <source>
        <dbReference type="PROSITE" id="PS50949"/>
    </source>
</evidence>
<evidence type="ECO:0000256" key="2">
    <source>
        <dbReference type="ARBA" id="ARBA00023125"/>
    </source>
</evidence>
<accession>A0A2A9EEM4</accession>
<gene>
    <name evidence="5" type="ORF">ATL41_1824</name>
</gene>
<dbReference type="SMART" id="SM00345">
    <property type="entry name" value="HTH_GNTR"/>
    <property type="match status" value="1"/>
</dbReference>
<organism evidence="5 6">
    <name type="scientific">Flavimobilis soli</name>
    <dbReference type="NCBI Taxonomy" id="442709"/>
    <lineage>
        <taxon>Bacteria</taxon>
        <taxon>Bacillati</taxon>
        <taxon>Actinomycetota</taxon>
        <taxon>Actinomycetes</taxon>
        <taxon>Micrococcales</taxon>
        <taxon>Jonesiaceae</taxon>
        <taxon>Flavimobilis</taxon>
    </lineage>
</organism>
<dbReference type="InterPro" id="IPR036388">
    <property type="entry name" value="WH-like_DNA-bd_sf"/>
</dbReference>
<sequence length="216" mass="23599">MDNDGPGPGETLAEYATRTLRDRIVLVDLAPGAPLDDEAFGRELGVGRTPVREAIKRLEVERLVTVFPRRGTFVATVDLTELAEISQIRAELEPLAASRAALHATAVQRDQMRALVSELAHLDTTAPARELLRHDLTVHRSIHAASASTHLAEALTRYGNLSTRMWVVLGDRLDVGAHIDEHVELLTSVIERDAGRAAAIAREHVQSFEAMVRAAV</sequence>
<dbReference type="Pfam" id="PF00392">
    <property type="entry name" value="GntR"/>
    <property type="match status" value="1"/>
</dbReference>
<keyword evidence="3" id="KW-0804">Transcription</keyword>
<evidence type="ECO:0000313" key="6">
    <source>
        <dbReference type="Proteomes" id="UP000221394"/>
    </source>
</evidence>
<dbReference type="PANTHER" id="PTHR43537">
    <property type="entry name" value="TRANSCRIPTIONAL REGULATOR, GNTR FAMILY"/>
    <property type="match status" value="1"/>
</dbReference>
<evidence type="ECO:0000256" key="1">
    <source>
        <dbReference type="ARBA" id="ARBA00023015"/>
    </source>
</evidence>
<dbReference type="OrthoDB" id="8680240at2"/>
<dbReference type="Pfam" id="PF07729">
    <property type="entry name" value="FCD"/>
    <property type="match status" value="1"/>
</dbReference>
<dbReference type="InterPro" id="IPR000524">
    <property type="entry name" value="Tscrpt_reg_HTH_GntR"/>
</dbReference>
<reference evidence="5 6" key="1">
    <citation type="submission" date="2017-10" db="EMBL/GenBank/DDBJ databases">
        <title>Sequencing the genomes of 1000 actinobacteria strains.</title>
        <authorList>
            <person name="Klenk H.-P."/>
        </authorList>
    </citation>
    <scope>NUCLEOTIDE SEQUENCE [LARGE SCALE GENOMIC DNA]</scope>
    <source>
        <strain evidence="5 6">DSM 21574</strain>
    </source>
</reference>
<dbReference type="InterPro" id="IPR036390">
    <property type="entry name" value="WH_DNA-bd_sf"/>
</dbReference>
<feature type="domain" description="HTH gntR-type" evidence="4">
    <location>
        <begin position="10"/>
        <end position="77"/>
    </location>
</feature>
<comment type="caution">
    <text evidence="5">The sequence shown here is derived from an EMBL/GenBank/DDBJ whole genome shotgun (WGS) entry which is preliminary data.</text>
</comment>
<protein>
    <submittedName>
        <fullName evidence="5">DNA-binding GntR family transcriptional regulator</fullName>
    </submittedName>
</protein>
<dbReference type="GO" id="GO:0003700">
    <property type="term" value="F:DNA-binding transcription factor activity"/>
    <property type="evidence" value="ECO:0007669"/>
    <property type="project" value="InterPro"/>
</dbReference>
<dbReference type="Gene3D" id="1.20.120.530">
    <property type="entry name" value="GntR ligand-binding domain-like"/>
    <property type="match status" value="1"/>
</dbReference>
<dbReference type="RefSeq" id="WP_098458178.1">
    <property type="nucleotide sequence ID" value="NZ_PDJH01000001.1"/>
</dbReference>
<dbReference type="SMART" id="SM00895">
    <property type="entry name" value="FCD"/>
    <property type="match status" value="1"/>
</dbReference>
<dbReference type="EMBL" id="PDJH01000001">
    <property type="protein sequence ID" value="PFG37076.1"/>
    <property type="molecule type" value="Genomic_DNA"/>
</dbReference>
<evidence type="ECO:0000313" key="5">
    <source>
        <dbReference type="EMBL" id="PFG37076.1"/>
    </source>
</evidence>
<dbReference type="InterPro" id="IPR008920">
    <property type="entry name" value="TF_FadR/GntR_C"/>
</dbReference>
<proteinExistence type="predicted"/>
<dbReference type="SUPFAM" id="SSF46785">
    <property type="entry name" value="Winged helix' DNA-binding domain"/>
    <property type="match status" value="1"/>
</dbReference>
<dbReference type="GO" id="GO:0003677">
    <property type="term" value="F:DNA binding"/>
    <property type="evidence" value="ECO:0007669"/>
    <property type="project" value="UniProtKB-KW"/>
</dbReference>